<dbReference type="PANTHER" id="PTHR36819:SF1">
    <property type="entry name" value="REGULATOR OF PHOSPHOLIPASE D SRF1"/>
    <property type="match status" value="1"/>
</dbReference>
<sequence>MAIYGDCLLHPQPPETQSGGSASRKSELSLVDPPLMRQKSGTSVARSSVNGDVGHSGLQFSHDRSSLRSKSRAQSVGVSIGTQSNNVFRAARTIPAWVRIPNETTGLPAHSHLASPELAGVRIAQHHYVPRGKQQTSYTNSGYTSKGPRESRWKTFAKANAYPRPSTDMEEKLVDHDWLDENIGDYSGPWLGHSTNVKDLESGQQDSKQRKVKRLSKVQSKILRSPIVPLLIRLTVFIFSVVALALGGSIHSYATKYGHSQGPSPDLAIIVDSIALVYLVYITYDEYTGKPLGLRPAKAKLRLIFLDLIFIVFASANLSLAFESLSDIQSSCGSGEIDGKFDPTNSSICNLQKALAAVLLIVLVAWLTTFAISVLRVVERVTGK</sequence>
<gene>
    <name evidence="3" type="ORF">I7I51_08907</name>
</gene>
<dbReference type="EMBL" id="CP069109">
    <property type="protein sequence ID" value="QSS59472.1"/>
    <property type="molecule type" value="Genomic_DNA"/>
</dbReference>
<accession>A0A8A1M4U7</accession>
<evidence type="ECO:0008006" key="5">
    <source>
        <dbReference type="Google" id="ProtNLM"/>
    </source>
</evidence>
<keyword evidence="2" id="KW-1133">Transmembrane helix</keyword>
<evidence type="ECO:0000313" key="3">
    <source>
        <dbReference type="EMBL" id="QSS59472.1"/>
    </source>
</evidence>
<dbReference type="GO" id="GO:0000324">
    <property type="term" value="C:fungal-type vacuole"/>
    <property type="evidence" value="ECO:0007669"/>
    <property type="project" value="TreeGrafter"/>
</dbReference>
<organism evidence="3 4">
    <name type="scientific">Ajellomyces capsulatus</name>
    <name type="common">Darling's disease fungus</name>
    <name type="synonym">Histoplasma capsulatum</name>
    <dbReference type="NCBI Taxonomy" id="5037"/>
    <lineage>
        <taxon>Eukaryota</taxon>
        <taxon>Fungi</taxon>
        <taxon>Dikarya</taxon>
        <taxon>Ascomycota</taxon>
        <taxon>Pezizomycotina</taxon>
        <taxon>Eurotiomycetes</taxon>
        <taxon>Eurotiomycetidae</taxon>
        <taxon>Onygenales</taxon>
        <taxon>Ajellomycetaceae</taxon>
        <taxon>Histoplasma</taxon>
    </lineage>
</organism>
<feature type="transmembrane region" description="Helical" evidence="2">
    <location>
        <begin position="267"/>
        <end position="284"/>
    </location>
</feature>
<feature type="transmembrane region" description="Helical" evidence="2">
    <location>
        <begin position="354"/>
        <end position="378"/>
    </location>
</feature>
<keyword evidence="2" id="KW-0812">Transmembrane</keyword>
<dbReference type="OrthoDB" id="2589563at2759"/>
<evidence type="ECO:0000256" key="1">
    <source>
        <dbReference type="SAM" id="MobiDB-lite"/>
    </source>
</evidence>
<feature type="transmembrane region" description="Helical" evidence="2">
    <location>
        <begin position="227"/>
        <end position="247"/>
    </location>
</feature>
<dbReference type="InterPro" id="IPR037737">
    <property type="entry name" value="Srf1"/>
</dbReference>
<proteinExistence type="predicted"/>
<keyword evidence="2" id="KW-0472">Membrane</keyword>
<feature type="compositionally biased region" description="Polar residues" evidence="1">
    <location>
        <begin position="39"/>
        <end position="50"/>
    </location>
</feature>
<name>A0A8A1M4U7_AJECA</name>
<feature type="region of interest" description="Disordered" evidence="1">
    <location>
        <begin position="1"/>
        <end position="72"/>
    </location>
</feature>
<feature type="transmembrane region" description="Helical" evidence="2">
    <location>
        <begin position="304"/>
        <end position="322"/>
    </location>
</feature>
<protein>
    <recommendedName>
        <fullName evidence="5">Regulator of phospholipase D SRF1</fullName>
    </recommendedName>
</protein>
<reference evidence="3" key="1">
    <citation type="submission" date="2021-01" db="EMBL/GenBank/DDBJ databases">
        <title>Chromosome-level genome assembly of a human fungal pathogen reveals clustering of transcriptionally co-regulated genes.</title>
        <authorList>
            <person name="Voorhies M."/>
            <person name="Cohen S."/>
            <person name="Shea T.P."/>
            <person name="Petrus S."/>
            <person name="Munoz J.F."/>
            <person name="Poplawski S."/>
            <person name="Goldman W.E."/>
            <person name="Michael T."/>
            <person name="Cuomo C.A."/>
            <person name="Sil A."/>
            <person name="Beyhan S."/>
        </authorList>
    </citation>
    <scope>NUCLEOTIDE SEQUENCE</scope>
    <source>
        <strain evidence="3">WU24</strain>
    </source>
</reference>
<dbReference type="AlphaFoldDB" id="A0A8A1M4U7"/>
<evidence type="ECO:0000313" key="4">
    <source>
        <dbReference type="Proteomes" id="UP000663671"/>
    </source>
</evidence>
<dbReference type="Proteomes" id="UP000663671">
    <property type="component" value="Chromosome 2"/>
</dbReference>
<dbReference type="GO" id="GO:0071944">
    <property type="term" value="C:cell periphery"/>
    <property type="evidence" value="ECO:0007669"/>
    <property type="project" value="TreeGrafter"/>
</dbReference>
<dbReference type="PANTHER" id="PTHR36819">
    <property type="entry name" value="REGULATOR OF PHOSPHOLIPASE D SRF1"/>
    <property type="match status" value="1"/>
</dbReference>
<dbReference type="VEuPathDB" id="FungiDB:I7I51_08907"/>
<evidence type="ECO:0000256" key="2">
    <source>
        <dbReference type="SAM" id="Phobius"/>
    </source>
</evidence>